<reference evidence="2 3" key="1">
    <citation type="submission" date="2013-07" db="EMBL/GenBank/DDBJ databases">
        <title>The Genome Sequence of Kwoniella mangroviensis CBS10435.</title>
        <authorList>
            <consortium name="The Broad Institute Genome Sequencing Platform"/>
            <person name="Cuomo C."/>
            <person name="Litvintseva A."/>
            <person name="Chen Y."/>
            <person name="Heitman J."/>
            <person name="Sun S."/>
            <person name="Springer D."/>
            <person name="Dromer F."/>
            <person name="Young S.K."/>
            <person name="Zeng Q."/>
            <person name="Gargeya S."/>
            <person name="Fitzgerald M."/>
            <person name="Abouelleil A."/>
            <person name="Alvarado L."/>
            <person name="Berlin A.M."/>
            <person name="Chapman S.B."/>
            <person name="Dewar J."/>
            <person name="Goldberg J."/>
            <person name="Griggs A."/>
            <person name="Gujja S."/>
            <person name="Hansen M."/>
            <person name="Howarth C."/>
            <person name="Imamovic A."/>
            <person name="Larimer J."/>
            <person name="McCowan C."/>
            <person name="Murphy C."/>
            <person name="Pearson M."/>
            <person name="Priest M."/>
            <person name="Roberts A."/>
            <person name="Saif S."/>
            <person name="Shea T."/>
            <person name="Sykes S."/>
            <person name="Wortman J."/>
            <person name="Nusbaum C."/>
            <person name="Birren B."/>
        </authorList>
    </citation>
    <scope>NUCLEOTIDE SEQUENCE [LARGE SCALE GENOMIC DNA]</scope>
    <source>
        <strain evidence="2 3">CBS 10435</strain>
    </source>
</reference>
<name>A0A1B9IN04_9TREE</name>
<organism evidence="2 3">
    <name type="scientific">Kwoniella mangroviensis CBS 10435</name>
    <dbReference type="NCBI Taxonomy" id="1331196"/>
    <lineage>
        <taxon>Eukaryota</taxon>
        <taxon>Fungi</taxon>
        <taxon>Dikarya</taxon>
        <taxon>Basidiomycota</taxon>
        <taxon>Agaricomycotina</taxon>
        <taxon>Tremellomycetes</taxon>
        <taxon>Tremellales</taxon>
        <taxon>Cryptococcaceae</taxon>
        <taxon>Kwoniella</taxon>
    </lineage>
</organism>
<feature type="compositionally biased region" description="Low complexity" evidence="1">
    <location>
        <begin position="20"/>
        <end position="30"/>
    </location>
</feature>
<keyword evidence="3" id="KW-1185">Reference proteome</keyword>
<feature type="region of interest" description="Disordered" evidence="1">
    <location>
        <begin position="882"/>
        <end position="905"/>
    </location>
</feature>
<dbReference type="OrthoDB" id="2564640at2759"/>
<dbReference type="STRING" id="1331196.A0A1B9IN04"/>
<evidence type="ECO:0000256" key="1">
    <source>
        <dbReference type="SAM" id="MobiDB-lite"/>
    </source>
</evidence>
<sequence length="1046" mass="118761">MNPLPDAHTTTPNESPVFLPSSDQPPSSAQAIVEETNGKGRTNKLGMGKDKSGWGDLPVGVLHLIFSHVIELPPPDNCIFQTWRNRPPSFEIALAIEQRIRLCALRRVSLGWKSAADSHSFWPTYTLLLDPSRPHSSTLADINSARLTPSTPSFPTLFHRARYTTLHNCIPCRLNHPSRLGLYPAVRRRLTYSKKFGYTPTCEKHYNHFCSGCYREYGIESLSPTPPAIGGGRYMRNVTPVVPTSTGLLACNPKDTDEDGTYRLRNDLICRDCRRIAISNELTNLLKECSRTADTEIMVVAGVIRGLNNDWISNQYVKEYIEESTYTCIIMANKAVELQWLMSHTRYTELWGTATELQRNERMMKARYIKYDFNTRFIESPHEKQQRLIKEYELKGEDFEGKESLEDYHEFTDLCKKWIEQYRRRFYNGGESDEDDLLVYDDEEEEDEEEELRYQTKLQEGCINDWLNDRVRFGSWVSPSDEVLGYQIRVSPVSGESSSIHTPFAQMCRHAKHPLSRFIHIDYNPIEAEYDSAGLITLNPLDIDEETDPFLPPERLLQKLDGLYEDKLRSNITPPLAELVRKIREWFGNDDVAEQYCERLTVGDIIKKLDDWELWVSRNLIEHIKVAEGRRAFGSDSASVATATTRIEAKIARDYNHGQKSPKIELIQEEHRSPTMAEYGIEEIAFTASSDRDEHDDGISSIPAVDTPRRREDGEIESSPKLGKRKSPNEQQGALPEKKVRHSPPMPNTPQEGTGDMPVTPSDRAFIEDDLDSSTQRKRKLPPSPETHHIDRLARPVSPPAPLRYDLDRVKDGTHTIELSASNGSSMPTTPTPLVGVDADLMLDEEEDNAMVSERSETEISSHDTVGTMPITPTPEAEEWTGSLKDGHGEHGTSPDAKNHVGRTESRGLKEVVTIVDATTGQITSLEAEEEESTEEEEEGEMYDGIENDNEEEENNASHTSTATRSVLREYLQRQEKHMPFLPLCPLGVHWNLGEKTNSIILKVFYEQREVLRTCRCTICERSKGKREAVEGVLQGLIYGGGHWVN</sequence>
<feature type="region of interest" description="Disordered" evidence="1">
    <location>
        <begin position="924"/>
        <end position="943"/>
    </location>
</feature>
<feature type="compositionally biased region" description="Basic and acidic residues" evidence="1">
    <location>
        <begin position="885"/>
        <end position="905"/>
    </location>
</feature>
<dbReference type="Proteomes" id="UP000092583">
    <property type="component" value="Unassembled WGS sequence"/>
</dbReference>
<reference evidence="3" key="2">
    <citation type="submission" date="2013-12" db="EMBL/GenBank/DDBJ databases">
        <title>Evolution of pathogenesis and genome organization in the Tremellales.</title>
        <authorList>
            <person name="Cuomo C."/>
            <person name="Litvintseva A."/>
            <person name="Heitman J."/>
            <person name="Chen Y."/>
            <person name="Sun S."/>
            <person name="Springer D."/>
            <person name="Dromer F."/>
            <person name="Young S."/>
            <person name="Zeng Q."/>
            <person name="Chapman S."/>
            <person name="Gujja S."/>
            <person name="Saif S."/>
            <person name="Birren B."/>
        </authorList>
    </citation>
    <scope>NUCLEOTIDE SEQUENCE [LARGE SCALE GENOMIC DNA]</scope>
    <source>
        <strain evidence="3">CBS 10435</strain>
    </source>
</reference>
<feature type="region of interest" description="Disordered" evidence="1">
    <location>
        <begin position="848"/>
        <end position="870"/>
    </location>
</feature>
<evidence type="ECO:0000313" key="3">
    <source>
        <dbReference type="Proteomes" id="UP000092583"/>
    </source>
</evidence>
<protein>
    <submittedName>
        <fullName evidence="2">Uncharacterized protein</fullName>
    </submittedName>
</protein>
<feature type="compositionally biased region" description="Acidic residues" evidence="1">
    <location>
        <begin position="927"/>
        <end position="943"/>
    </location>
</feature>
<evidence type="ECO:0000313" key="2">
    <source>
        <dbReference type="EMBL" id="OCF56952.1"/>
    </source>
</evidence>
<accession>A0A1B9IN04</accession>
<feature type="region of interest" description="Disordered" evidence="1">
    <location>
        <begin position="1"/>
        <end position="30"/>
    </location>
</feature>
<dbReference type="EMBL" id="KI669464">
    <property type="protein sequence ID" value="OCF56952.1"/>
    <property type="molecule type" value="Genomic_DNA"/>
</dbReference>
<proteinExistence type="predicted"/>
<feature type="region of interest" description="Disordered" evidence="1">
    <location>
        <begin position="688"/>
        <end position="807"/>
    </location>
</feature>
<gene>
    <name evidence="2" type="ORF">L486_05808</name>
</gene>
<dbReference type="AlphaFoldDB" id="A0A1B9IN04"/>